<proteinExistence type="predicted"/>
<comment type="caution">
    <text evidence="1">The sequence shown here is derived from an EMBL/GenBank/DDBJ whole genome shotgun (WGS) entry which is preliminary data.</text>
</comment>
<gene>
    <name evidence="1" type="ORF">BJ875DRAFT_478206</name>
</gene>
<keyword evidence="2" id="KW-1185">Reference proteome</keyword>
<evidence type="ECO:0000313" key="2">
    <source>
        <dbReference type="Proteomes" id="UP000824998"/>
    </source>
</evidence>
<protein>
    <submittedName>
        <fullName evidence="1">Uncharacterized protein</fullName>
    </submittedName>
</protein>
<reference evidence="1" key="1">
    <citation type="journal article" date="2021" name="IMA Fungus">
        <title>Genomic characterization of three marine fungi, including Emericellopsis atlantica sp. nov. with signatures of a generalist lifestyle and marine biomass degradation.</title>
        <authorList>
            <person name="Hagestad O.C."/>
            <person name="Hou L."/>
            <person name="Andersen J.H."/>
            <person name="Hansen E.H."/>
            <person name="Altermark B."/>
            <person name="Li C."/>
            <person name="Kuhnert E."/>
            <person name="Cox R.J."/>
            <person name="Crous P.W."/>
            <person name="Spatafora J.W."/>
            <person name="Lail K."/>
            <person name="Amirebrahimi M."/>
            <person name="Lipzen A."/>
            <person name="Pangilinan J."/>
            <person name="Andreopoulos W."/>
            <person name="Hayes R.D."/>
            <person name="Ng V."/>
            <person name="Grigoriev I.V."/>
            <person name="Jackson S.A."/>
            <person name="Sutton T.D.S."/>
            <person name="Dobson A.D.W."/>
            <person name="Rama T."/>
        </authorList>
    </citation>
    <scope>NUCLEOTIDE SEQUENCE</scope>
    <source>
        <strain evidence="1">TRa018bII</strain>
    </source>
</reference>
<dbReference type="EMBL" id="MU252040">
    <property type="protein sequence ID" value="KAG9228158.1"/>
    <property type="molecule type" value="Genomic_DNA"/>
</dbReference>
<name>A0A9P7Y5R0_9HELO</name>
<dbReference type="AlphaFoldDB" id="A0A9P7Y5R0"/>
<accession>A0A9P7Y5R0</accession>
<evidence type="ECO:0000313" key="1">
    <source>
        <dbReference type="EMBL" id="KAG9228158.1"/>
    </source>
</evidence>
<organism evidence="1 2">
    <name type="scientific">Amylocarpus encephaloides</name>
    <dbReference type="NCBI Taxonomy" id="45428"/>
    <lineage>
        <taxon>Eukaryota</taxon>
        <taxon>Fungi</taxon>
        <taxon>Dikarya</taxon>
        <taxon>Ascomycota</taxon>
        <taxon>Pezizomycotina</taxon>
        <taxon>Leotiomycetes</taxon>
        <taxon>Helotiales</taxon>
        <taxon>Helotiales incertae sedis</taxon>
        <taxon>Amylocarpus</taxon>
    </lineage>
</organism>
<dbReference type="Proteomes" id="UP000824998">
    <property type="component" value="Unassembled WGS sequence"/>
</dbReference>
<dbReference type="OrthoDB" id="4369634at2759"/>
<sequence length="247" mass="28634">MPSNKHYKPKFAYFQSRHSQLFKAKSKSTSLESISSQCWLAEKMPGRRAEDFNSSDQEYDTASNKHARKGFVSIEAMQENMFEDRKRSKNRLREQEHTLGAPGSIDMRGLWLNRLDNYVAISKVIVDKTKGPEPDTLYRFLETIVTHIKSNFKNKPAPQLQTIKNAFRYISSGLLFRHESWQLSKHHAIKIDTLLDALTKEGKLIRGRWSKNQWLGTVLFEKMARAWLEAGLCVIYIIWEQLNLAAA</sequence>